<accession>A0A6N7ZL97</accession>
<comment type="caution">
    <text evidence="6">The sequence shown here is derived from an EMBL/GenBank/DDBJ whole genome shotgun (WGS) entry which is preliminary data.</text>
</comment>
<organism evidence="6 7">
    <name type="scientific">Cellulosimicrobium composti</name>
    <dbReference type="NCBI Taxonomy" id="2672572"/>
    <lineage>
        <taxon>Bacteria</taxon>
        <taxon>Bacillati</taxon>
        <taxon>Actinomycetota</taxon>
        <taxon>Actinomycetes</taxon>
        <taxon>Micrococcales</taxon>
        <taxon>Promicromonosporaceae</taxon>
        <taxon>Cellulosimicrobium</taxon>
    </lineage>
</organism>
<feature type="chain" id="PRO_5039247717" evidence="4">
    <location>
        <begin position="36"/>
        <end position="338"/>
    </location>
</feature>
<dbReference type="EMBL" id="WMKA01000035">
    <property type="protein sequence ID" value="MTG89988.1"/>
    <property type="molecule type" value="Genomic_DNA"/>
</dbReference>
<evidence type="ECO:0000256" key="1">
    <source>
        <dbReference type="SAM" id="Coils"/>
    </source>
</evidence>
<evidence type="ECO:0000256" key="2">
    <source>
        <dbReference type="SAM" id="MobiDB-lite"/>
    </source>
</evidence>
<feature type="compositionally biased region" description="Low complexity" evidence="2">
    <location>
        <begin position="57"/>
        <end position="72"/>
    </location>
</feature>
<dbReference type="Proteomes" id="UP000440668">
    <property type="component" value="Unassembled WGS sequence"/>
</dbReference>
<keyword evidence="3" id="KW-0812">Transmembrane</keyword>
<feature type="region of interest" description="Disordered" evidence="2">
    <location>
        <begin position="110"/>
        <end position="131"/>
    </location>
</feature>
<evidence type="ECO:0000256" key="4">
    <source>
        <dbReference type="SAM" id="SignalP"/>
    </source>
</evidence>
<evidence type="ECO:0000256" key="3">
    <source>
        <dbReference type="SAM" id="Phobius"/>
    </source>
</evidence>
<sequence length="338" mass="34524">MRVRFVRLAPYSRSMRTTRPLAVVASLLLGGALLAGCSAAPDGAASFAGDSGGGVTAHSEAGAADEASSGIAPASEDAASQGDREVVTTGSVTVVADDPATAAEQVAELAESAGGRVESRRQSEPDGDARASAELTVRVPAAQTTATVDALEQVGDVRDLSIEAVDVTGTARDLDARVAALTTSVERLRTLMGDAASTEDLLAAEQELTTRQAELESLQSQRAALTDQVTMSTLHVSVVQVAVTEKLAPGGFLGGLQNGWNALLATLNGLVVVLGALLPWLVVAGVVLLVVRWVLRRVRRRAQDGGTPPAPGTDGHGPEDGPGTPSADREPVGASTRE</sequence>
<evidence type="ECO:0000259" key="5">
    <source>
        <dbReference type="Pfam" id="PF14257"/>
    </source>
</evidence>
<keyword evidence="3" id="KW-0472">Membrane</keyword>
<dbReference type="InterPro" id="IPR025645">
    <property type="entry name" value="DUF4349"/>
</dbReference>
<feature type="compositionally biased region" description="Basic and acidic residues" evidence="2">
    <location>
        <begin position="117"/>
        <end position="131"/>
    </location>
</feature>
<feature type="signal peptide" evidence="4">
    <location>
        <begin position="1"/>
        <end position="35"/>
    </location>
</feature>
<keyword evidence="3" id="KW-1133">Transmembrane helix</keyword>
<feature type="region of interest" description="Disordered" evidence="2">
    <location>
        <begin position="301"/>
        <end position="338"/>
    </location>
</feature>
<feature type="compositionally biased region" description="Basic and acidic residues" evidence="2">
    <location>
        <begin position="327"/>
        <end position="338"/>
    </location>
</feature>
<feature type="domain" description="DUF4349" evidence="5">
    <location>
        <begin position="84"/>
        <end position="292"/>
    </location>
</feature>
<dbReference type="AlphaFoldDB" id="A0A6N7ZL97"/>
<feature type="region of interest" description="Disordered" evidence="2">
    <location>
        <begin position="50"/>
        <end position="84"/>
    </location>
</feature>
<evidence type="ECO:0000313" key="6">
    <source>
        <dbReference type="EMBL" id="MTG89988.1"/>
    </source>
</evidence>
<name>A0A6N7ZL97_9MICO</name>
<feature type="coiled-coil region" evidence="1">
    <location>
        <begin position="201"/>
        <end position="228"/>
    </location>
</feature>
<feature type="transmembrane region" description="Helical" evidence="3">
    <location>
        <begin position="270"/>
        <end position="295"/>
    </location>
</feature>
<proteinExistence type="predicted"/>
<keyword evidence="1" id="KW-0175">Coiled coil</keyword>
<gene>
    <name evidence="6" type="ORF">GJV82_13700</name>
</gene>
<evidence type="ECO:0000313" key="7">
    <source>
        <dbReference type="Proteomes" id="UP000440668"/>
    </source>
</evidence>
<keyword evidence="4" id="KW-0732">Signal</keyword>
<protein>
    <submittedName>
        <fullName evidence="6">DUF4349 domain-containing protein</fullName>
    </submittedName>
</protein>
<reference evidence="6 7" key="1">
    <citation type="submission" date="2019-11" db="EMBL/GenBank/DDBJ databases">
        <title>Cellulosimicrobium composti sp. nov. isolated from a compost.</title>
        <authorList>
            <person name="Yang Y."/>
        </authorList>
    </citation>
    <scope>NUCLEOTIDE SEQUENCE [LARGE SCALE GENOMIC DNA]</scope>
    <source>
        <strain evidence="6 7">BIT-GX5</strain>
    </source>
</reference>
<dbReference type="Pfam" id="PF14257">
    <property type="entry name" value="DUF4349"/>
    <property type="match status" value="1"/>
</dbReference>